<dbReference type="EMBL" id="JAHXZJ010000001">
    <property type="protein sequence ID" value="KAH0568802.1"/>
    <property type="molecule type" value="Genomic_DNA"/>
</dbReference>
<proteinExistence type="predicted"/>
<accession>A0AAV7J947</accession>
<reference evidence="1 2" key="1">
    <citation type="journal article" date="2021" name="J. Hered.">
        <title>A chromosome-level genome assembly of the parasitoid wasp, Cotesia glomerata (Hymenoptera: Braconidae).</title>
        <authorList>
            <person name="Pinto B.J."/>
            <person name="Weis J.J."/>
            <person name="Gamble T."/>
            <person name="Ode P.J."/>
            <person name="Paul R."/>
            <person name="Zaspel J.M."/>
        </authorList>
    </citation>
    <scope>NUCLEOTIDE SEQUENCE [LARGE SCALE GENOMIC DNA]</scope>
    <source>
        <strain evidence="1">CgM1</strain>
    </source>
</reference>
<protein>
    <submittedName>
        <fullName evidence="1">Uncharacterized protein</fullName>
    </submittedName>
</protein>
<evidence type="ECO:0000313" key="1">
    <source>
        <dbReference type="EMBL" id="KAH0568802.1"/>
    </source>
</evidence>
<evidence type="ECO:0000313" key="2">
    <source>
        <dbReference type="Proteomes" id="UP000826195"/>
    </source>
</evidence>
<dbReference type="Proteomes" id="UP000826195">
    <property type="component" value="Unassembled WGS sequence"/>
</dbReference>
<dbReference type="AlphaFoldDB" id="A0AAV7J947"/>
<keyword evidence="2" id="KW-1185">Reference proteome</keyword>
<organism evidence="1 2">
    <name type="scientific">Cotesia glomerata</name>
    <name type="common">Lepidopteran parasitic wasp</name>
    <name type="synonym">Apanteles glomeratus</name>
    <dbReference type="NCBI Taxonomy" id="32391"/>
    <lineage>
        <taxon>Eukaryota</taxon>
        <taxon>Metazoa</taxon>
        <taxon>Ecdysozoa</taxon>
        <taxon>Arthropoda</taxon>
        <taxon>Hexapoda</taxon>
        <taxon>Insecta</taxon>
        <taxon>Pterygota</taxon>
        <taxon>Neoptera</taxon>
        <taxon>Endopterygota</taxon>
        <taxon>Hymenoptera</taxon>
        <taxon>Apocrita</taxon>
        <taxon>Ichneumonoidea</taxon>
        <taxon>Braconidae</taxon>
        <taxon>Microgastrinae</taxon>
        <taxon>Cotesia</taxon>
    </lineage>
</organism>
<sequence length="524" mass="60540">MNLHDNFLNTISDKLLNTLSNNCIKTNKPIAKRIETKSPILIDLLTEFTREELNVEQESAEPKNCTCTYHADYDKPQNLNLPAVVSPNFKWEKQLKFLRVITWLKSCIKRESNVSADDVRSLVKQFSTTCESNLEKKNEPIILKIKKRSLEKEEEDDDCQELKDITNSTKVSSHKKSKKKRVKKIKKSVLPEEDLEASQCSPLVSFGEDSIPKSFMLSPINSVADSGIDIDTFISSYLLCQFSNEEANSENSHQQTDYISFFKQTDGEKILESPKQDYTISSDQLMFIHEQCQLDDFALTVVRDFLNEFNSEKAFENIFKNKSLIVESFQTIGDFVIRLERKEKNNITITHFFIKIIMSTIKKAFDASVHNNLTNFKAQLYVSMVLELNKSLKTIKETLDFLITQLFDSLVDASQCIDIRLKRSIERHEYIILYGLEITIKKFCEMISCEMVKTKLQDSPAKITALWRRQLIAHFDPTFNEPRAIPEDDLKEFLIISLKKLLGTYKSINPLKAEWVLKLICLLS</sequence>
<comment type="caution">
    <text evidence="1">The sequence shown here is derived from an EMBL/GenBank/DDBJ whole genome shotgun (WGS) entry which is preliminary data.</text>
</comment>
<name>A0AAV7J947_COTGL</name>
<gene>
    <name evidence="1" type="ORF">KQX54_021496</name>
</gene>